<dbReference type="InterPro" id="IPR007644">
    <property type="entry name" value="RNA_pol_bsu_protrusion"/>
</dbReference>
<feature type="compositionally biased region" description="Acidic residues" evidence="9">
    <location>
        <begin position="1100"/>
        <end position="1118"/>
    </location>
</feature>
<dbReference type="HAMAP" id="MF_01321">
    <property type="entry name" value="RNApol_bact_RpoB"/>
    <property type="match status" value="1"/>
</dbReference>
<evidence type="ECO:0000259" key="11">
    <source>
        <dbReference type="Pfam" id="PF04560"/>
    </source>
</evidence>
<dbReference type="Gene3D" id="3.90.1100.10">
    <property type="match status" value="1"/>
</dbReference>
<dbReference type="CDD" id="cd00653">
    <property type="entry name" value="RNA_pol_B_RPB2"/>
    <property type="match status" value="1"/>
</dbReference>
<dbReference type="PROSITE" id="PS01166">
    <property type="entry name" value="RNA_POL_BETA"/>
    <property type="match status" value="1"/>
</dbReference>
<feature type="domain" description="RNA polymerase Rpb2" evidence="14">
    <location>
        <begin position="410"/>
        <end position="478"/>
    </location>
</feature>
<dbReference type="GO" id="GO:0000428">
    <property type="term" value="C:DNA-directed RNA polymerase complex"/>
    <property type="evidence" value="ECO:0007669"/>
    <property type="project" value="UniProtKB-KW"/>
</dbReference>
<keyword evidence="1 6" id="KW-0240">DNA-directed RNA polymerase</keyword>
<feature type="domain" description="DNA-directed RNA polymerase subunit 2 hybrid-binding" evidence="10">
    <location>
        <begin position="615"/>
        <end position="1000"/>
    </location>
</feature>
<evidence type="ECO:0000259" key="14">
    <source>
        <dbReference type="Pfam" id="PF04565"/>
    </source>
</evidence>
<dbReference type="InterPro" id="IPR010243">
    <property type="entry name" value="RNA_pol_bsu_bac"/>
</dbReference>
<evidence type="ECO:0000259" key="12">
    <source>
        <dbReference type="Pfam" id="PF04561"/>
    </source>
</evidence>
<dbReference type="InterPro" id="IPR007120">
    <property type="entry name" value="DNA-dir_RNAP_su2_dom"/>
</dbReference>
<accession>A0A1F6DK84</accession>
<comment type="function">
    <text evidence="6 8">DNA-dependent RNA polymerase catalyzes the transcription of DNA into RNA using the four ribonucleoside triphosphates as substrates.</text>
</comment>
<feature type="region of interest" description="Disordered" evidence="9">
    <location>
        <begin position="1089"/>
        <end position="1118"/>
    </location>
</feature>
<dbReference type="Gene3D" id="2.40.270.10">
    <property type="entry name" value="DNA-directed RNA polymerase, subunit 2, domain 6"/>
    <property type="match status" value="2"/>
</dbReference>
<comment type="similarity">
    <text evidence="6 7">Belongs to the RNA polymerase beta chain family.</text>
</comment>
<evidence type="ECO:0000259" key="10">
    <source>
        <dbReference type="Pfam" id="PF00562"/>
    </source>
</evidence>
<dbReference type="Pfam" id="PF00562">
    <property type="entry name" value="RNA_pol_Rpb2_6"/>
    <property type="match status" value="1"/>
</dbReference>
<dbReference type="GO" id="GO:0003899">
    <property type="term" value="F:DNA-directed RNA polymerase activity"/>
    <property type="evidence" value="ECO:0007669"/>
    <property type="project" value="UniProtKB-UniRule"/>
</dbReference>
<evidence type="ECO:0000256" key="3">
    <source>
        <dbReference type="ARBA" id="ARBA00022695"/>
    </source>
</evidence>
<comment type="catalytic activity">
    <reaction evidence="5 6 8">
        <text>RNA(n) + a ribonucleoside 5'-triphosphate = RNA(n+1) + diphosphate</text>
        <dbReference type="Rhea" id="RHEA:21248"/>
        <dbReference type="Rhea" id="RHEA-COMP:14527"/>
        <dbReference type="Rhea" id="RHEA-COMP:17342"/>
        <dbReference type="ChEBI" id="CHEBI:33019"/>
        <dbReference type="ChEBI" id="CHEBI:61557"/>
        <dbReference type="ChEBI" id="CHEBI:140395"/>
        <dbReference type="EC" id="2.7.7.6"/>
    </reaction>
</comment>
<organism evidence="16 17">
    <name type="scientific">Candidatus Kaiserbacteria bacterium RIFCSPHIGHO2_02_FULL_49_34</name>
    <dbReference type="NCBI Taxonomy" id="1798491"/>
    <lineage>
        <taxon>Bacteria</taxon>
        <taxon>Candidatus Kaiseribacteriota</taxon>
    </lineage>
</organism>
<sequence length="1118" mass="124494">MAKQKVAAAPVSTGMLEKKVFSRYAAPRVELPDLIEPQRLSYDWLVKEGIKEILKEYSPISDYSEKKFELSFKKYEVGKPKMTPEEAWANKRTYEAPMKVTVHVKNKVIGVDKEQDIFFTDIPMMTDQGTFIINGVERVVIPQLARSYGIFFVMNEQKGKHFFGAKVIPARGAWVEVESDIDGAAYVRIDRKRKFPITSLLRLFGVETDAEILKLADRAHALTGMNKDLRDKTREALHAMLQTTLEKDTAKTSEAAAVEVYKRQRDGDLVTPDAAREFIKSIFDPARYDLSEIGRHHFNDRFGLSVDKTADAQRTLGLEDMITILMHITELNLTPGAVADDIDHLGFRRVRFFGEMLQQRVRVGITRMKRNIQDRMSTIDSDTTTPLQFVNPRPLSAVIKEFFNANQLSQLMGQQNLLMEVETLRTVSALGPGGLTRERATIDVRDVHPSHYGRLCPIHTPEGPNIGLILRLAMYARINRFGIIETPYAKVKGGKVTDEVVFMNAHEEERFTIAHAATEVTDAGKIVRDNVEARRRGEPVLVARDDVDYVDIATNQAFSVATSMVPFVNHDDANRALMGSNMQKQAVPLLVREAPLVATGVEEAAARDLGRVIIAKEAGEVLKADGKQVVVQNKEGKKTTYPLTQFQRTNDFSAFYHSVVVRPGDKVKRGTVLADTSSTDNGQLALGQNIRVAFMSWSGANYEDAIVISERLVKQSKFSTIHMEEYVVAVRDTKLGAEMTTPDIPNVSELKLRNLDEEGIVRVGAEVRAGDILVGKVTPKGEQQLSPEERLLRSIFGEKAKDVKDTSLRLDIGARGRVVGVKVFTRASGDSLETGVLKRIHITIAQVRNVSVGDKLAGRHGNKGVISRILPEEDMPYDENGEPIDILLTPLGVPSRMNLGQILEVHLGMAAHTLNYQAIVPPFGGADENHVKDELVKAGMTPDGKIWLKDGRTGERFAQKTAVGFMYILKLHHMVEDKIHMRSIGPYSLITQQPLGGKAQVGGQRFGEMEVWALLGYGAAHTLREMLTIKSDDIQGRSAAFDAIIHEERMSQPYTPAAFGVLMNQLRGLALDIELKQADGTVERTKVLRKAEAGPKNILDDEEESDTDEEEEITSDDE</sequence>
<dbReference type="NCBIfam" id="NF001616">
    <property type="entry name" value="PRK00405.1"/>
    <property type="match status" value="1"/>
</dbReference>
<evidence type="ECO:0000313" key="16">
    <source>
        <dbReference type="EMBL" id="OGG61720.1"/>
    </source>
</evidence>
<evidence type="ECO:0000256" key="1">
    <source>
        <dbReference type="ARBA" id="ARBA00022478"/>
    </source>
</evidence>
<dbReference type="GO" id="GO:0032549">
    <property type="term" value="F:ribonucleoside binding"/>
    <property type="evidence" value="ECO:0007669"/>
    <property type="project" value="InterPro"/>
</dbReference>
<evidence type="ECO:0000259" key="15">
    <source>
        <dbReference type="Pfam" id="PF10385"/>
    </source>
</evidence>
<dbReference type="Gene3D" id="3.90.1800.10">
    <property type="entry name" value="RNA polymerase alpha subunit dimerisation domain"/>
    <property type="match status" value="1"/>
</dbReference>
<dbReference type="EC" id="2.7.7.6" evidence="6 8"/>
<dbReference type="SUPFAM" id="SSF64484">
    <property type="entry name" value="beta and beta-prime subunits of DNA dependent RNA-polymerase"/>
    <property type="match status" value="1"/>
</dbReference>
<evidence type="ECO:0000256" key="2">
    <source>
        <dbReference type="ARBA" id="ARBA00022679"/>
    </source>
</evidence>
<dbReference type="GO" id="GO:0003677">
    <property type="term" value="F:DNA binding"/>
    <property type="evidence" value="ECO:0007669"/>
    <property type="project" value="UniProtKB-UniRule"/>
</dbReference>
<dbReference type="Proteomes" id="UP000176511">
    <property type="component" value="Unassembled WGS sequence"/>
</dbReference>
<keyword evidence="4 6" id="KW-0804">Transcription</keyword>
<dbReference type="Gene3D" id="3.90.1110.10">
    <property type="entry name" value="RNA polymerase Rpb2, domain 2"/>
    <property type="match status" value="1"/>
</dbReference>
<dbReference type="Pfam" id="PF10385">
    <property type="entry name" value="RNA_pol_Rpb2_45"/>
    <property type="match status" value="1"/>
</dbReference>
<evidence type="ECO:0000256" key="6">
    <source>
        <dbReference type="HAMAP-Rule" id="MF_01321"/>
    </source>
</evidence>
<dbReference type="Pfam" id="PF04565">
    <property type="entry name" value="RNA_pol_Rpb2_3"/>
    <property type="match status" value="1"/>
</dbReference>
<dbReference type="InterPro" id="IPR015712">
    <property type="entry name" value="DNA-dir_RNA_pol_su2"/>
</dbReference>
<proteinExistence type="inferred from homology"/>
<dbReference type="InterPro" id="IPR007642">
    <property type="entry name" value="RNA_pol_Rpb2_2"/>
</dbReference>
<comment type="subunit">
    <text evidence="6 8">The RNAP catalytic core consists of 2 alpha, 1 beta, 1 beta' and 1 omega subunit. When a sigma factor is associated with the core the holoenzyme is formed, which can initiate transcription.</text>
</comment>
<feature type="domain" description="RNA polymerase Rpb2" evidence="12">
    <location>
        <begin position="155"/>
        <end position="351"/>
    </location>
</feature>
<dbReference type="InterPro" id="IPR007641">
    <property type="entry name" value="RNA_pol_Rpb2_7"/>
</dbReference>
<dbReference type="STRING" id="1798491.A3C87_03905"/>
<name>A0A1F6DK84_9BACT</name>
<keyword evidence="3 6" id="KW-0548">Nucleotidyltransferase</keyword>
<dbReference type="Gene3D" id="2.40.50.150">
    <property type="match status" value="1"/>
</dbReference>
<dbReference type="InterPro" id="IPR019462">
    <property type="entry name" value="DNA-dir_RNA_pol_bsu_external_1"/>
</dbReference>
<evidence type="ECO:0000256" key="7">
    <source>
        <dbReference type="RuleBase" id="RU000434"/>
    </source>
</evidence>
<protein>
    <recommendedName>
        <fullName evidence="6 8">DNA-directed RNA polymerase subunit beta</fullName>
        <shortName evidence="6">RNAP subunit beta</shortName>
        <ecNumber evidence="6 8">2.7.7.6</ecNumber>
    </recommendedName>
    <alternativeName>
        <fullName evidence="6">RNA polymerase subunit beta</fullName>
    </alternativeName>
    <alternativeName>
        <fullName evidence="6">Transcriptase subunit beta</fullName>
    </alternativeName>
</protein>
<evidence type="ECO:0000313" key="17">
    <source>
        <dbReference type="Proteomes" id="UP000176511"/>
    </source>
</evidence>
<dbReference type="InterPro" id="IPR042107">
    <property type="entry name" value="DNA-dir_RNA_pol_bsu_ext_1_sf"/>
</dbReference>
<evidence type="ECO:0000259" key="13">
    <source>
        <dbReference type="Pfam" id="PF04563"/>
    </source>
</evidence>
<dbReference type="InterPro" id="IPR014724">
    <property type="entry name" value="RNA_pol_RPB2_OB-fold"/>
</dbReference>
<dbReference type="Gene3D" id="2.40.50.100">
    <property type="match status" value="1"/>
</dbReference>
<evidence type="ECO:0000256" key="8">
    <source>
        <dbReference type="RuleBase" id="RU363031"/>
    </source>
</evidence>
<reference evidence="16 17" key="1">
    <citation type="journal article" date="2016" name="Nat. Commun.">
        <title>Thousands of microbial genomes shed light on interconnected biogeochemical processes in an aquifer system.</title>
        <authorList>
            <person name="Anantharaman K."/>
            <person name="Brown C.T."/>
            <person name="Hug L.A."/>
            <person name="Sharon I."/>
            <person name="Castelle C.J."/>
            <person name="Probst A.J."/>
            <person name="Thomas B.C."/>
            <person name="Singh A."/>
            <person name="Wilkins M.J."/>
            <person name="Karaoz U."/>
            <person name="Brodie E.L."/>
            <person name="Williams K.H."/>
            <person name="Hubbard S.S."/>
            <person name="Banfield J.F."/>
        </authorList>
    </citation>
    <scope>NUCLEOTIDE SEQUENCE [LARGE SCALE GENOMIC DNA]</scope>
</reference>
<gene>
    <name evidence="6" type="primary">rpoB</name>
    <name evidence="16" type="ORF">A3C87_03905</name>
</gene>
<dbReference type="Pfam" id="PF04560">
    <property type="entry name" value="RNA_pol_Rpb2_7"/>
    <property type="match status" value="1"/>
</dbReference>
<feature type="domain" description="DNA-directed RNA polymerase beta subunit external 1" evidence="15">
    <location>
        <begin position="488"/>
        <end position="553"/>
    </location>
</feature>
<dbReference type="EMBL" id="MFLE01000015">
    <property type="protein sequence ID" value="OGG61720.1"/>
    <property type="molecule type" value="Genomic_DNA"/>
</dbReference>
<dbReference type="InterPro" id="IPR007121">
    <property type="entry name" value="RNA_pol_bsu_CS"/>
</dbReference>
<evidence type="ECO:0000256" key="5">
    <source>
        <dbReference type="ARBA" id="ARBA00048552"/>
    </source>
</evidence>
<feature type="domain" description="RNA polymerase Rpb2" evidence="11">
    <location>
        <begin position="1002"/>
        <end position="1076"/>
    </location>
</feature>
<dbReference type="InterPro" id="IPR007645">
    <property type="entry name" value="RNA_pol_Rpb2_3"/>
</dbReference>
<dbReference type="GO" id="GO:0006351">
    <property type="term" value="P:DNA-templated transcription"/>
    <property type="evidence" value="ECO:0007669"/>
    <property type="project" value="UniProtKB-UniRule"/>
</dbReference>
<dbReference type="InterPro" id="IPR037034">
    <property type="entry name" value="RNA_pol_Rpb2_2_sf"/>
</dbReference>
<dbReference type="PANTHER" id="PTHR20856">
    <property type="entry name" value="DNA-DIRECTED RNA POLYMERASE I SUBUNIT 2"/>
    <property type="match status" value="1"/>
</dbReference>
<evidence type="ECO:0000256" key="4">
    <source>
        <dbReference type="ARBA" id="ARBA00023163"/>
    </source>
</evidence>
<dbReference type="InterPro" id="IPR037033">
    <property type="entry name" value="DNA-dir_RNAP_su2_hyb_sf"/>
</dbReference>
<comment type="caution">
    <text evidence="16">The sequence shown here is derived from an EMBL/GenBank/DDBJ whole genome shotgun (WGS) entry which is preliminary data.</text>
</comment>
<dbReference type="AlphaFoldDB" id="A0A1F6DK84"/>
<keyword evidence="2 6" id="KW-0808">Transferase</keyword>
<feature type="domain" description="RNA polymerase beta subunit protrusion" evidence="13">
    <location>
        <begin position="34"/>
        <end position="383"/>
    </location>
</feature>
<dbReference type="Pfam" id="PF04563">
    <property type="entry name" value="RNA_pol_Rpb2_1"/>
    <property type="match status" value="1"/>
</dbReference>
<dbReference type="Pfam" id="PF04561">
    <property type="entry name" value="RNA_pol_Rpb2_2"/>
    <property type="match status" value="1"/>
</dbReference>
<evidence type="ECO:0000256" key="9">
    <source>
        <dbReference type="SAM" id="MobiDB-lite"/>
    </source>
</evidence>
<dbReference type="Gene3D" id="2.30.150.10">
    <property type="entry name" value="DNA-directed RNA polymerase, beta subunit, external 1 domain"/>
    <property type="match status" value="1"/>
</dbReference>